<dbReference type="Proteomes" id="UP000683000">
    <property type="component" value="Unassembled WGS sequence"/>
</dbReference>
<gene>
    <name evidence="1" type="ORF">JVT61DRAFT_11938</name>
</gene>
<name>A0A8I3ADH4_9AGAM</name>
<evidence type="ECO:0000313" key="2">
    <source>
        <dbReference type="Proteomes" id="UP000683000"/>
    </source>
</evidence>
<proteinExistence type="predicted"/>
<dbReference type="AlphaFoldDB" id="A0A8I3ADH4"/>
<reference evidence="1" key="1">
    <citation type="submission" date="2021-03" db="EMBL/GenBank/DDBJ databases">
        <title>Evolutionary innovations through gain and loss of genes in the ectomycorrhizal Boletales.</title>
        <authorList>
            <person name="Wu G."/>
            <person name="Miyauchi S."/>
            <person name="Morin E."/>
            <person name="Yang Z.-L."/>
            <person name="Xu J."/>
            <person name="Martin F.M."/>
        </authorList>
    </citation>
    <scope>NUCLEOTIDE SEQUENCE</scope>
    <source>
        <strain evidence="1">BR01</strain>
    </source>
</reference>
<dbReference type="EMBL" id="JAGFBS010000005">
    <property type="protein sequence ID" value="KAG6379458.1"/>
    <property type="molecule type" value="Genomic_DNA"/>
</dbReference>
<sequence length="527" mass="59734">MDQFTGQHMAQQTDIDLLENFRQAVWGNPAALAAQTAGQDGQPVLYIDLDHHLAALQVIFMEVRREEILVLREYQEAITEFRRNTGSYRNGACISGQARSGKSTFLAYALIERLREQQPVAVQPSWSDEHGEYILFTQNGTSVHKWYDQTPIANHGSNLWLLCDTKENFQGPTLAFARAKLKKTGPRIFIAASQANMGRKWAFRESIVVYYMDLWSLQDIRDLGSIFKYEPNIINSMTELAIQYGSMPGVVTTILQDPGLEDFHRGVVMEDVGKTLSDPTTVIKALLQVDNPPTGPSTVFFIRPYRDGDGIKRTMHEVLIPTPWLADQLVISLNDNQKIEKANFVELLASDKRTRSAAGWVYEATVHELLDQTTSITVRWYDGPPQTISFPRPLETRSTDPDLNSAPPFYWRPPRSNQAGIDGAIFAEDHVYLIQATISRNHPSPQNGIWKFWNDVPEDKRRLPWKLIFIGPSDDQINQASAKYSRSLQYGAARTRSALEQDVVTKTDLPVGRFSFRPINIPSVFEF</sequence>
<dbReference type="PANTHER" id="PTHR33129">
    <property type="entry name" value="PROTEIN KINASE DOMAIN-CONTAINING PROTEIN-RELATED"/>
    <property type="match status" value="1"/>
</dbReference>
<organism evidence="1 2">
    <name type="scientific">Boletus reticuloceps</name>
    <dbReference type="NCBI Taxonomy" id="495285"/>
    <lineage>
        <taxon>Eukaryota</taxon>
        <taxon>Fungi</taxon>
        <taxon>Dikarya</taxon>
        <taxon>Basidiomycota</taxon>
        <taxon>Agaricomycotina</taxon>
        <taxon>Agaricomycetes</taxon>
        <taxon>Agaricomycetidae</taxon>
        <taxon>Boletales</taxon>
        <taxon>Boletineae</taxon>
        <taxon>Boletaceae</taxon>
        <taxon>Boletoideae</taxon>
        <taxon>Boletus</taxon>
    </lineage>
</organism>
<accession>A0A8I3ADH4</accession>
<dbReference type="InterPro" id="IPR052980">
    <property type="entry name" value="Crinkler_effector"/>
</dbReference>
<evidence type="ECO:0000313" key="1">
    <source>
        <dbReference type="EMBL" id="KAG6379458.1"/>
    </source>
</evidence>
<comment type="caution">
    <text evidence="1">The sequence shown here is derived from an EMBL/GenBank/DDBJ whole genome shotgun (WGS) entry which is preliminary data.</text>
</comment>
<keyword evidence="2" id="KW-1185">Reference proteome</keyword>
<protein>
    <submittedName>
        <fullName evidence="1">Uncharacterized protein</fullName>
    </submittedName>
</protein>
<dbReference type="OrthoDB" id="2692783at2759"/>
<dbReference type="PANTHER" id="PTHR33129:SF1">
    <property type="entry name" value="ATP-BINDING PROTEIN"/>
    <property type="match status" value="1"/>
</dbReference>